<dbReference type="EMBL" id="BPVZ01000078">
    <property type="protein sequence ID" value="GKV27972.1"/>
    <property type="molecule type" value="Genomic_DNA"/>
</dbReference>
<evidence type="ECO:0000313" key="1">
    <source>
        <dbReference type="EMBL" id="GKV27972.1"/>
    </source>
</evidence>
<dbReference type="Proteomes" id="UP001054252">
    <property type="component" value="Unassembled WGS sequence"/>
</dbReference>
<comment type="caution">
    <text evidence="1">The sequence shown here is derived from an EMBL/GenBank/DDBJ whole genome shotgun (WGS) entry which is preliminary data.</text>
</comment>
<proteinExistence type="predicted"/>
<dbReference type="AlphaFoldDB" id="A0AAV5KTH7"/>
<reference evidence="1 2" key="1">
    <citation type="journal article" date="2021" name="Commun. Biol.">
        <title>The genome of Shorea leprosula (Dipterocarpaceae) highlights the ecological relevance of drought in aseasonal tropical rainforests.</title>
        <authorList>
            <person name="Ng K.K.S."/>
            <person name="Kobayashi M.J."/>
            <person name="Fawcett J.A."/>
            <person name="Hatakeyama M."/>
            <person name="Paape T."/>
            <person name="Ng C.H."/>
            <person name="Ang C.C."/>
            <person name="Tnah L.H."/>
            <person name="Lee C.T."/>
            <person name="Nishiyama T."/>
            <person name="Sese J."/>
            <person name="O'Brien M.J."/>
            <person name="Copetti D."/>
            <person name="Mohd Noor M.I."/>
            <person name="Ong R.C."/>
            <person name="Putra M."/>
            <person name="Sireger I.Z."/>
            <person name="Indrioko S."/>
            <person name="Kosugi Y."/>
            <person name="Izuno A."/>
            <person name="Isagi Y."/>
            <person name="Lee S.L."/>
            <person name="Shimizu K.K."/>
        </authorList>
    </citation>
    <scope>NUCLEOTIDE SEQUENCE [LARGE SCALE GENOMIC DNA]</scope>
    <source>
        <strain evidence="1">214</strain>
    </source>
</reference>
<evidence type="ECO:0000313" key="2">
    <source>
        <dbReference type="Proteomes" id="UP001054252"/>
    </source>
</evidence>
<accession>A0AAV5KTH7</accession>
<name>A0AAV5KTH7_9ROSI</name>
<organism evidence="1 2">
    <name type="scientific">Rubroshorea leprosula</name>
    <dbReference type="NCBI Taxonomy" id="152421"/>
    <lineage>
        <taxon>Eukaryota</taxon>
        <taxon>Viridiplantae</taxon>
        <taxon>Streptophyta</taxon>
        <taxon>Embryophyta</taxon>
        <taxon>Tracheophyta</taxon>
        <taxon>Spermatophyta</taxon>
        <taxon>Magnoliopsida</taxon>
        <taxon>eudicotyledons</taxon>
        <taxon>Gunneridae</taxon>
        <taxon>Pentapetalae</taxon>
        <taxon>rosids</taxon>
        <taxon>malvids</taxon>
        <taxon>Malvales</taxon>
        <taxon>Dipterocarpaceae</taxon>
        <taxon>Rubroshorea</taxon>
    </lineage>
</organism>
<gene>
    <name evidence="1" type="ORF">SLEP1_g37082</name>
</gene>
<sequence>MGKLDIFLVIVNSEESKVQEINKGQGVTNGEKAIVSATAFMVKGSEVRIAYYVEILGPTMKKLKLSQTLRERHVLTLPSPVRNECWWRVDVCLEMVVWCGLGEEGGVVEEVFSYLMLLALQCYYGKYH</sequence>
<keyword evidence="2" id="KW-1185">Reference proteome</keyword>
<protein>
    <submittedName>
        <fullName evidence="1">Uncharacterized protein</fullName>
    </submittedName>
</protein>